<feature type="region of interest" description="Disordered" evidence="1">
    <location>
        <begin position="44"/>
        <end position="67"/>
    </location>
</feature>
<dbReference type="EMBL" id="BJHV01000001">
    <property type="protein sequence ID" value="GDY39498.1"/>
    <property type="molecule type" value="Genomic_DNA"/>
</dbReference>
<evidence type="ECO:0000313" key="3">
    <source>
        <dbReference type="Proteomes" id="UP000299290"/>
    </source>
</evidence>
<reference evidence="2 3" key="1">
    <citation type="journal article" date="2020" name="Int. J. Syst. Evol. Microbiol.">
        <title>Reclassification of Streptomyces castelarensis and Streptomyces sporoclivatus as later heterotypic synonyms of Streptomyces antimycoticus.</title>
        <authorList>
            <person name="Komaki H."/>
            <person name="Tamura T."/>
        </authorList>
    </citation>
    <scope>NUCLEOTIDE SEQUENCE [LARGE SCALE GENOMIC DNA]</scope>
    <source>
        <strain evidence="2 3">NBRC 12839</strain>
    </source>
</reference>
<name>A0A4D4JYL5_9ACTN</name>
<comment type="caution">
    <text evidence="2">The sequence shown here is derived from an EMBL/GenBank/DDBJ whole genome shotgun (WGS) entry which is preliminary data.</text>
</comment>
<evidence type="ECO:0000256" key="1">
    <source>
        <dbReference type="SAM" id="MobiDB-lite"/>
    </source>
</evidence>
<evidence type="ECO:0000313" key="2">
    <source>
        <dbReference type="EMBL" id="GDY39498.1"/>
    </source>
</evidence>
<protein>
    <submittedName>
        <fullName evidence="2">Uncharacterized protein</fullName>
    </submittedName>
</protein>
<dbReference type="Proteomes" id="UP000299290">
    <property type="component" value="Unassembled WGS sequence"/>
</dbReference>
<organism evidence="2 3">
    <name type="scientific">Streptomyces antimycoticus</name>
    <dbReference type="NCBI Taxonomy" id="68175"/>
    <lineage>
        <taxon>Bacteria</taxon>
        <taxon>Bacillati</taxon>
        <taxon>Actinomycetota</taxon>
        <taxon>Actinomycetes</taxon>
        <taxon>Kitasatosporales</taxon>
        <taxon>Streptomycetaceae</taxon>
        <taxon>Streptomyces</taxon>
        <taxon>Streptomyces violaceusniger group</taxon>
    </lineage>
</organism>
<gene>
    <name evidence="2" type="ORF">SANT12839_003800</name>
</gene>
<keyword evidence="3" id="KW-1185">Reference proteome</keyword>
<sequence>MGQRQEAHNIVLPAAALRIETDKGLDRVLECSMRMRDALWYSRGPGRVKEHGGIVEGSRSDQLSEET</sequence>
<proteinExistence type="predicted"/>
<accession>A0A4D4JYL5</accession>
<dbReference type="AlphaFoldDB" id="A0A4D4JYL5"/>